<name>A0A1L8CKG5_9PROT</name>
<evidence type="ECO:0000313" key="4">
    <source>
        <dbReference type="Proteomes" id="UP000231632"/>
    </source>
</evidence>
<accession>A0A1L8CKG5</accession>
<proteinExistence type="predicted"/>
<sequence>MANPTTPISSKMLILALFGLLTALGGGAVVMLYLGAFDDPQVTRQTTESYRIAYIENKGSYSNIEPVFNQVAEHLKKAEIEPGTACALYLNSVSEVAEEDRISRIGYIVGRTDYIPSPLEELVIPSREVAIATFEGGTLLGSHKAYKAMRDWSRANGYQLSLPALEIYHKNGVVEYQLPIHKQY</sequence>
<reference evidence="3 4" key="1">
    <citation type="journal article" date="2017" name="Arch. Microbiol.">
        <title>Mariprofundus micogutta sp. nov., a novel iron-oxidizing zetaproteobacterium isolated from a deep-sea hydrothermal field at the Bayonnaise knoll of the Izu-Ogasawara arc, and a description of Mariprofundales ord. nov. and Zetaproteobacteria classis nov.</title>
        <authorList>
            <person name="Makita H."/>
            <person name="Tanaka E."/>
            <person name="Mitsunobu S."/>
            <person name="Miyazaki M."/>
            <person name="Nunoura T."/>
            <person name="Uematsu K."/>
            <person name="Takaki Y."/>
            <person name="Nishi S."/>
            <person name="Shimamura S."/>
            <person name="Takai K."/>
        </authorList>
    </citation>
    <scope>NUCLEOTIDE SEQUENCE [LARGE SCALE GENOMIC DNA]</scope>
    <source>
        <strain evidence="3 4">ET2</strain>
    </source>
</reference>
<dbReference type="AlphaFoldDB" id="A0A1L8CKG5"/>
<comment type="caution">
    <text evidence="3">The sequence shown here is derived from an EMBL/GenBank/DDBJ whole genome shotgun (WGS) entry which is preliminary data.</text>
</comment>
<protein>
    <submittedName>
        <fullName evidence="3">Bacterial transcription activator, effector binding domain</fullName>
    </submittedName>
</protein>
<dbReference type="EMBL" id="BDFD01000002">
    <property type="protein sequence ID" value="GAV19390.1"/>
    <property type="molecule type" value="Genomic_DNA"/>
</dbReference>
<dbReference type="Gene3D" id="3.20.80.10">
    <property type="entry name" value="Regulatory factor, effector binding domain"/>
    <property type="match status" value="1"/>
</dbReference>
<dbReference type="InterPro" id="IPR029442">
    <property type="entry name" value="GyrI-like"/>
</dbReference>
<dbReference type="Pfam" id="PF06445">
    <property type="entry name" value="GyrI-like"/>
    <property type="match status" value="1"/>
</dbReference>
<organism evidence="3 4">
    <name type="scientific">Mariprofundus micogutta</name>
    <dbReference type="NCBI Taxonomy" id="1921010"/>
    <lineage>
        <taxon>Bacteria</taxon>
        <taxon>Pseudomonadati</taxon>
        <taxon>Pseudomonadota</taxon>
        <taxon>Candidatius Mariprofundia</taxon>
        <taxon>Mariprofundales</taxon>
        <taxon>Mariprofundaceae</taxon>
        <taxon>Mariprofundus</taxon>
    </lineage>
</organism>
<dbReference type="STRING" id="1921010.MMIC_P0324"/>
<keyword evidence="1" id="KW-0472">Membrane</keyword>
<dbReference type="SUPFAM" id="SSF55136">
    <property type="entry name" value="Probable bacterial effector-binding domain"/>
    <property type="match status" value="1"/>
</dbReference>
<evidence type="ECO:0000256" key="1">
    <source>
        <dbReference type="SAM" id="Phobius"/>
    </source>
</evidence>
<evidence type="ECO:0000313" key="3">
    <source>
        <dbReference type="EMBL" id="GAV19390.1"/>
    </source>
</evidence>
<dbReference type="InterPro" id="IPR010499">
    <property type="entry name" value="AraC_E-bd"/>
</dbReference>
<dbReference type="OrthoDB" id="5294682at2"/>
<dbReference type="InterPro" id="IPR011256">
    <property type="entry name" value="Reg_factor_effector_dom_sf"/>
</dbReference>
<dbReference type="Proteomes" id="UP000231632">
    <property type="component" value="Unassembled WGS sequence"/>
</dbReference>
<keyword evidence="4" id="KW-1185">Reference proteome</keyword>
<keyword evidence="1" id="KW-1133">Transmembrane helix</keyword>
<gene>
    <name evidence="3" type="ORF">MMIC_P0324</name>
</gene>
<dbReference type="SMART" id="SM00871">
    <property type="entry name" value="AraC_E_bind"/>
    <property type="match status" value="1"/>
</dbReference>
<feature type="domain" description="AraC effector-binding" evidence="2">
    <location>
        <begin position="40"/>
        <end position="181"/>
    </location>
</feature>
<feature type="transmembrane region" description="Helical" evidence="1">
    <location>
        <begin position="12"/>
        <end position="36"/>
    </location>
</feature>
<keyword evidence="1" id="KW-0812">Transmembrane</keyword>
<evidence type="ECO:0000259" key="2">
    <source>
        <dbReference type="SMART" id="SM00871"/>
    </source>
</evidence>